<accession>A0A5E4YS65</accession>
<evidence type="ECO:0000256" key="1">
    <source>
        <dbReference type="ARBA" id="ARBA00010552"/>
    </source>
</evidence>
<proteinExistence type="inferred from homology"/>
<dbReference type="InterPro" id="IPR035959">
    <property type="entry name" value="RutC-like_sf"/>
</dbReference>
<protein>
    <submittedName>
        <fullName evidence="2">Reactive intermediate/imine deaminase</fullName>
    </submittedName>
</protein>
<dbReference type="PANTHER" id="PTHR11803">
    <property type="entry name" value="2-IMINOBUTANOATE/2-IMINOPROPANOATE DEAMINASE RIDA"/>
    <property type="match status" value="1"/>
</dbReference>
<dbReference type="PANTHER" id="PTHR11803:SF58">
    <property type="entry name" value="PROTEIN HMF1-RELATED"/>
    <property type="match status" value="1"/>
</dbReference>
<reference evidence="2 3" key="1">
    <citation type="submission" date="2019-08" db="EMBL/GenBank/DDBJ databases">
        <authorList>
            <person name="Peeters C."/>
        </authorList>
    </citation>
    <scope>NUCLEOTIDE SEQUENCE [LARGE SCALE GENOMIC DNA]</scope>
    <source>
        <strain evidence="2 3">LMG 31108</strain>
    </source>
</reference>
<dbReference type="CDD" id="cd00448">
    <property type="entry name" value="YjgF_YER057c_UK114_family"/>
    <property type="match status" value="1"/>
</dbReference>
<evidence type="ECO:0000313" key="3">
    <source>
        <dbReference type="Proteomes" id="UP000406256"/>
    </source>
</evidence>
<dbReference type="GO" id="GO:0005829">
    <property type="term" value="C:cytosol"/>
    <property type="evidence" value="ECO:0007669"/>
    <property type="project" value="TreeGrafter"/>
</dbReference>
<dbReference type="OrthoDB" id="9808943at2"/>
<name>A0A5E4YS65_9BURK</name>
<dbReference type="RefSeq" id="WP_150671177.1">
    <property type="nucleotide sequence ID" value="NZ_CABPSB010000025.1"/>
</dbReference>
<keyword evidence="3" id="KW-1185">Reference proteome</keyword>
<dbReference type="EMBL" id="CABPSB010000025">
    <property type="protein sequence ID" value="VVE51228.1"/>
    <property type="molecule type" value="Genomic_DNA"/>
</dbReference>
<evidence type="ECO:0000313" key="2">
    <source>
        <dbReference type="EMBL" id="VVE51228.1"/>
    </source>
</evidence>
<dbReference type="Gene3D" id="3.30.1330.40">
    <property type="entry name" value="RutC-like"/>
    <property type="match status" value="1"/>
</dbReference>
<dbReference type="Pfam" id="PF01042">
    <property type="entry name" value="Ribonuc_L-PSP"/>
    <property type="match status" value="1"/>
</dbReference>
<dbReference type="Proteomes" id="UP000406256">
    <property type="component" value="Unassembled WGS sequence"/>
</dbReference>
<dbReference type="SUPFAM" id="SSF55298">
    <property type="entry name" value="YjgF-like"/>
    <property type="match status" value="1"/>
</dbReference>
<comment type="similarity">
    <text evidence="1">Belongs to the RutC family.</text>
</comment>
<dbReference type="AlphaFoldDB" id="A0A5E4YS65"/>
<sequence>MIKHIYCPQAAPPPKSSRYAHATEYQQTLYITGQLPIDPDAPDNPLPLRIREQTELVFRNLQLIATAAGYSLSHTLFVRAYLLEFERDFEGFNDIYFRYYANPAALPGRTTVGVARLGRGALVEVDLIVARSS</sequence>
<dbReference type="InterPro" id="IPR006175">
    <property type="entry name" value="YjgF/YER057c/UK114"/>
</dbReference>
<gene>
    <name evidence="2" type="ORF">PAN31108_04712</name>
</gene>
<dbReference type="GO" id="GO:0019239">
    <property type="term" value="F:deaminase activity"/>
    <property type="evidence" value="ECO:0007669"/>
    <property type="project" value="TreeGrafter"/>
</dbReference>
<organism evidence="2 3">
    <name type="scientific">Pandoraea anhela</name>
    <dbReference type="NCBI Taxonomy" id="2508295"/>
    <lineage>
        <taxon>Bacteria</taxon>
        <taxon>Pseudomonadati</taxon>
        <taxon>Pseudomonadota</taxon>
        <taxon>Betaproteobacteria</taxon>
        <taxon>Burkholderiales</taxon>
        <taxon>Burkholderiaceae</taxon>
        <taxon>Pandoraea</taxon>
    </lineage>
</organism>